<protein>
    <recommendedName>
        <fullName evidence="15">acyl-CoA hydrolase</fullName>
        <ecNumber evidence="15">3.1.2.20</ecNumber>
    </recommendedName>
</protein>
<dbReference type="InterPro" id="IPR025652">
    <property type="entry name" value="TesB_C"/>
</dbReference>
<dbReference type="InterPro" id="IPR003703">
    <property type="entry name" value="Acyl_CoA_thio"/>
</dbReference>
<dbReference type="InterPro" id="IPR000595">
    <property type="entry name" value="cNMP-bd_dom"/>
</dbReference>
<evidence type="ECO:0000256" key="15">
    <source>
        <dbReference type="ARBA" id="ARBA00038894"/>
    </source>
</evidence>
<keyword evidence="9" id="KW-0443">Lipid metabolism</keyword>
<dbReference type="CDD" id="cd00038">
    <property type="entry name" value="CAP_ED"/>
    <property type="match status" value="1"/>
</dbReference>
<comment type="catalytic activity">
    <reaction evidence="14">
        <text>a fatty acyl-CoA + H2O = a fatty acid + CoA + H(+)</text>
        <dbReference type="Rhea" id="RHEA:16781"/>
        <dbReference type="ChEBI" id="CHEBI:15377"/>
        <dbReference type="ChEBI" id="CHEBI:15378"/>
        <dbReference type="ChEBI" id="CHEBI:28868"/>
        <dbReference type="ChEBI" id="CHEBI:57287"/>
        <dbReference type="ChEBI" id="CHEBI:77636"/>
        <dbReference type="EC" id="3.1.2.20"/>
    </reaction>
</comment>
<dbReference type="GO" id="GO:0005782">
    <property type="term" value="C:peroxisomal matrix"/>
    <property type="evidence" value="ECO:0007669"/>
    <property type="project" value="UniProtKB-SubCell"/>
</dbReference>
<dbReference type="InterPro" id="IPR018490">
    <property type="entry name" value="cNMP-bd_dom_sf"/>
</dbReference>
<accession>A0A8S1ZB43</accession>
<evidence type="ECO:0000256" key="13">
    <source>
        <dbReference type="ARBA" id="ARBA00023242"/>
    </source>
</evidence>
<dbReference type="FunFam" id="2.170.150.80:FF:000004">
    <property type="entry name" value="NAC transcription factor"/>
    <property type="match status" value="1"/>
</dbReference>
<dbReference type="EC" id="3.1.2.20" evidence="15"/>
<evidence type="ECO:0000256" key="9">
    <source>
        <dbReference type="ARBA" id="ARBA00023098"/>
    </source>
</evidence>
<dbReference type="Gene3D" id="2.40.160.210">
    <property type="entry name" value="Acyl-CoA thioesterase, double hotdog domain"/>
    <property type="match status" value="1"/>
</dbReference>
<evidence type="ECO:0000256" key="11">
    <source>
        <dbReference type="ARBA" id="ARBA00023140"/>
    </source>
</evidence>
<dbReference type="AlphaFoldDB" id="A0A8S1ZB43"/>
<feature type="domain" description="NAC" evidence="17">
    <location>
        <begin position="391"/>
        <end position="548"/>
    </location>
</feature>
<keyword evidence="19" id="KW-1185">Reference proteome</keyword>
<dbReference type="PANTHER" id="PTHR11066:SF34">
    <property type="entry name" value="ACYL-COENZYME A THIOESTERASE 8"/>
    <property type="match status" value="1"/>
</dbReference>
<dbReference type="PANTHER" id="PTHR11066">
    <property type="entry name" value="ACYL-COA THIOESTERASE"/>
    <property type="match status" value="1"/>
</dbReference>
<keyword evidence="12" id="KW-0804">Transcription</keyword>
<evidence type="ECO:0000256" key="5">
    <source>
        <dbReference type="ARBA" id="ARBA00011881"/>
    </source>
</evidence>
<dbReference type="GO" id="GO:0009062">
    <property type="term" value="P:fatty acid catabolic process"/>
    <property type="evidence" value="ECO:0007669"/>
    <property type="project" value="TreeGrafter"/>
</dbReference>
<evidence type="ECO:0000313" key="18">
    <source>
        <dbReference type="EMBL" id="CAE5956258.1"/>
    </source>
</evidence>
<proteinExistence type="inferred from homology"/>
<evidence type="ECO:0000256" key="12">
    <source>
        <dbReference type="ARBA" id="ARBA00023163"/>
    </source>
</evidence>
<dbReference type="InterPro" id="IPR042171">
    <property type="entry name" value="Acyl-CoA_hotdog"/>
</dbReference>
<dbReference type="CDD" id="cd03445">
    <property type="entry name" value="Thioesterase_II_repeat2"/>
    <property type="match status" value="1"/>
</dbReference>
<keyword evidence="11" id="KW-0576">Peroxisome</keyword>
<evidence type="ECO:0000256" key="4">
    <source>
        <dbReference type="ARBA" id="ARBA00006538"/>
    </source>
</evidence>
<dbReference type="InterPro" id="IPR029069">
    <property type="entry name" value="HotDog_dom_sf"/>
</dbReference>
<sequence>MNTDSVVEFLGNVPLLQKLPSSSLKKIAQVVVLKRYGKGDYVVREDQTWDGCYFIFQGEAQVSGPDEEDNRSEFLLKQYDYFGLGLSGNVHSADIVAMSQLTCLVLPRDHCHLLETNSIWQSDTSVDKCSLVERILQLDPLELNIFRGITLPDAPIFGKVFGGQFVGQALAAASKTVDFLKIVHSLHSYFLLVGDIDIPIIYQVHRIRDGNNFATRRVDAVQKGNIIFILLASFQKEQQGFDHQESTMPSVPDPDTLLSLEELRERRITDPHLPRSYRNKVATRNFVPWPIEIRFCEPSNSTNQTKSPPRLNYWFRAKGRLSDDQALHRCVVAFASDLIFCGVGLNPHRRKGLKSAALSLDHAMWFHRPLRADDWLLYVIVSPTAHETRGFVTGEMFNRKGELVVSLTQEALLREARPPKPSSIAVPIIAEIDLYKYDPWELPGLALYGEKEWYFFSPRDRKYPNGSRPNRSAGSGYWKATGADKPIGLPKPVGIKKALVFYAGKAPKGEKTNWIMHEYRLADVDRSVRKKKNSLRLDDWVLCRIYNKKGATERRGPPPPVVYGDEIMEEKPKVTEMVMPPPPQQTATASEFVYFDTSDSVPKLHTTDSSCSEQVVSPEFTSEVQSEPKWKDWSAVSNDNNTLDFGFNYIDATVDNAFGGGSSNQMFPLQDMFMYMQKPY</sequence>
<keyword evidence="13" id="KW-0539">Nucleus</keyword>
<dbReference type="GO" id="GO:0006355">
    <property type="term" value="P:regulation of DNA-templated transcription"/>
    <property type="evidence" value="ECO:0007669"/>
    <property type="project" value="InterPro"/>
</dbReference>
<evidence type="ECO:0000256" key="7">
    <source>
        <dbReference type="ARBA" id="ARBA00022832"/>
    </source>
</evidence>
<dbReference type="GO" id="GO:0047617">
    <property type="term" value="F:fatty acyl-CoA hydrolase activity"/>
    <property type="evidence" value="ECO:0007669"/>
    <property type="project" value="UniProtKB-EC"/>
</dbReference>
<evidence type="ECO:0000256" key="6">
    <source>
        <dbReference type="ARBA" id="ARBA00022801"/>
    </source>
</evidence>
<evidence type="ECO:0000256" key="3">
    <source>
        <dbReference type="ARBA" id="ARBA00004872"/>
    </source>
</evidence>
<dbReference type="Pfam" id="PF13622">
    <property type="entry name" value="4HBT_3"/>
    <property type="match status" value="1"/>
</dbReference>
<gene>
    <name evidence="18" type="ORF">AARE701A_LOCUS42</name>
</gene>
<dbReference type="SMART" id="SM00100">
    <property type="entry name" value="cNMP"/>
    <property type="match status" value="1"/>
</dbReference>
<dbReference type="SUPFAM" id="SSF54637">
    <property type="entry name" value="Thioesterase/thiol ester dehydrase-isomerase"/>
    <property type="match status" value="2"/>
</dbReference>
<comment type="pathway">
    <text evidence="3">Lipid metabolism; fatty acid metabolism.</text>
</comment>
<dbReference type="InterPro" id="IPR014710">
    <property type="entry name" value="RmlC-like_jellyroll"/>
</dbReference>
<dbReference type="EMBL" id="LR999451">
    <property type="protein sequence ID" value="CAE5956258.1"/>
    <property type="molecule type" value="Genomic_DNA"/>
</dbReference>
<dbReference type="InterPro" id="IPR049449">
    <property type="entry name" value="TesB_ACOT8-like_N"/>
</dbReference>
<evidence type="ECO:0000256" key="2">
    <source>
        <dbReference type="ARBA" id="ARBA00004253"/>
    </source>
</evidence>
<feature type="domain" description="Cyclic nucleotide-binding" evidence="16">
    <location>
        <begin position="15"/>
        <end position="83"/>
    </location>
</feature>
<name>A0A8S1ZB43_ARAAE</name>
<dbReference type="SUPFAM" id="SSF51206">
    <property type="entry name" value="cAMP-binding domain-like"/>
    <property type="match status" value="1"/>
</dbReference>
<keyword evidence="10" id="KW-0238">DNA-binding</keyword>
<comment type="subunit">
    <text evidence="5">Homotetramer.</text>
</comment>
<dbReference type="SUPFAM" id="SSF101941">
    <property type="entry name" value="NAC domain"/>
    <property type="match status" value="1"/>
</dbReference>
<dbReference type="CDD" id="cd03444">
    <property type="entry name" value="Thioesterase_II_repeat1"/>
    <property type="match status" value="1"/>
</dbReference>
<dbReference type="GO" id="GO:0005634">
    <property type="term" value="C:nucleus"/>
    <property type="evidence" value="ECO:0007669"/>
    <property type="project" value="UniProtKB-SubCell"/>
</dbReference>
<comment type="subcellular location">
    <subcellularLocation>
        <location evidence="1">Nucleus</location>
    </subcellularLocation>
    <subcellularLocation>
        <location evidence="2">Peroxisome matrix</location>
    </subcellularLocation>
</comment>
<keyword evidence="8" id="KW-0805">Transcription regulation</keyword>
<dbReference type="Gene3D" id="2.60.120.10">
    <property type="entry name" value="Jelly Rolls"/>
    <property type="match status" value="1"/>
</dbReference>
<evidence type="ECO:0000256" key="10">
    <source>
        <dbReference type="ARBA" id="ARBA00023125"/>
    </source>
</evidence>
<keyword evidence="7" id="KW-0276">Fatty acid metabolism</keyword>
<evidence type="ECO:0000259" key="17">
    <source>
        <dbReference type="PROSITE" id="PS51005"/>
    </source>
</evidence>
<evidence type="ECO:0000256" key="8">
    <source>
        <dbReference type="ARBA" id="ARBA00023015"/>
    </source>
</evidence>
<organism evidence="18 19">
    <name type="scientific">Arabidopsis arenosa</name>
    <name type="common">Sand rock-cress</name>
    <name type="synonym">Cardaminopsis arenosa</name>
    <dbReference type="NCBI Taxonomy" id="38785"/>
    <lineage>
        <taxon>Eukaryota</taxon>
        <taxon>Viridiplantae</taxon>
        <taxon>Streptophyta</taxon>
        <taxon>Embryophyta</taxon>
        <taxon>Tracheophyta</taxon>
        <taxon>Spermatophyta</taxon>
        <taxon>Magnoliopsida</taxon>
        <taxon>eudicotyledons</taxon>
        <taxon>Gunneridae</taxon>
        <taxon>Pentapetalae</taxon>
        <taxon>rosids</taxon>
        <taxon>malvids</taxon>
        <taxon>Brassicales</taxon>
        <taxon>Brassicaceae</taxon>
        <taxon>Camelineae</taxon>
        <taxon>Arabidopsis</taxon>
    </lineage>
</organism>
<dbReference type="Pfam" id="PF02365">
    <property type="entry name" value="NAM"/>
    <property type="match status" value="1"/>
</dbReference>
<dbReference type="NCBIfam" id="TIGR00189">
    <property type="entry name" value="tesB"/>
    <property type="match status" value="1"/>
</dbReference>
<dbReference type="GO" id="GO:0006637">
    <property type="term" value="P:acyl-CoA metabolic process"/>
    <property type="evidence" value="ECO:0007669"/>
    <property type="project" value="InterPro"/>
</dbReference>
<evidence type="ECO:0000256" key="14">
    <source>
        <dbReference type="ARBA" id="ARBA00035880"/>
    </source>
</evidence>
<dbReference type="FunFam" id="2.60.120.10:FF:000109">
    <property type="entry name" value="Acyl-CoA thioesterase II"/>
    <property type="match status" value="1"/>
</dbReference>
<dbReference type="GO" id="GO:0043565">
    <property type="term" value="F:sequence-specific DNA binding"/>
    <property type="evidence" value="ECO:0007669"/>
    <property type="project" value="UniProtKB-ARBA"/>
</dbReference>
<dbReference type="PROSITE" id="PS50042">
    <property type="entry name" value="CNMP_BINDING_3"/>
    <property type="match status" value="1"/>
</dbReference>
<dbReference type="Proteomes" id="UP000682877">
    <property type="component" value="Chromosome 1"/>
</dbReference>
<evidence type="ECO:0000259" key="16">
    <source>
        <dbReference type="PROSITE" id="PS50042"/>
    </source>
</evidence>
<evidence type="ECO:0000313" key="19">
    <source>
        <dbReference type="Proteomes" id="UP000682877"/>
    </source>
</evidence>
<dbReference type="InterPro" id="IPR036093">
    <property type="entry name" value="NAC_dom_sf"/>
</dbReference>
<reference evidence="18" key="1">
    <citation type="submission" date="2021-01" db="EMBL/GenBank/DDBJ databases">
        <authorList>
            <person name="Bezrukov I."/>
        </authorList>
    </citation>
    <scope>NUCLEOTIDE SEQUENCE</scope>
</reference>
<dbReference type="PROSITE" id="PS51005">
    <property type="entry name" value="NAC"/>
    <property type="match status" value="1"/>
</dbReference>
<dbReference type="FunFam" id="2.40.160.210:FF:000003">
    <property type="entry name" value="Acyl-CoA thioesterase II"/>
    <property type="match status" value="1"/>
</dbReference>
<evidence type="ECO:0000256" key="1">
    <source>
        <dbReference type="ARBA" id="ARBA00004123"/>
    </source>
</evidence>
<dbReference type="InterPro" id="IPR003441">
    <property type="entry name" value="NAC-dom"/>
</dbReference>
<dbReference type="Pfam" id="PF02551">
    <property type="entry name" value="Acyl_CoA_thio"/>
    <property type="match status" value="1"/>
</dbReference>
<dbReference type="Pfam" id="PF00027">
    <property type="entry name" value="cNMP_binding"/>
    <property type="match status" value="1"/>
</dbReference>
<keyword evidence="6" id="KW-0378">Hydrolase</keyword>
<comment type="similarity">
    <text evidence="4">Belongs to the C/M/P thioester hydrolase family.</text>
</comment>